<protein>
    <submittedName>
        <fullName evidence="8">Peptidase S41</fullName>
    </submittedName>
</protein>
<feature type="compositionally biased region" description="Low complexity" evidence="6">
    <location>
        <begin position="9"/>
        <end position="19"/>
    </location>
</feature>
<keyword evidence="3 5" id="KW-0378">Hydrolase</keyword>
<evidence type="ECO:0000259" key="7">
    <source>
        <dbReference type="PROSITE" id="PS50106"/>
    </source>
</evidence>
<dbReference type="AlphaFoldDB" id="A0A328BKX3"/>
<dbReference type="InterPro" id="IPR004447">
    <property type="entry name" value="Peptidase_S41A"/>
</dbReference>
<dbReference type="PROSITE" id="PS50106">
    <property type="entry name" value="PDZ"/>
    <property type="match status" value="1"/>
</dbReference>
<dbReference type="SMART" id="SM00228">
    <property type="entry name" value="PDZ"/>
    <property type="match status" value="1"/>
</dbReference>
<dbReference type="RefSeq" id="WP_111477605.1">
    <property type="nucleotide sequence ID" value="NZ_QHKM01000002.1"/>
</dbReference>
<feature type="domain" description="PDZ" evidence="7">
    <location>
        <begin position="113"/>
        <end position="179"/>
    </location>
</feature>
<keyword evidence="4 5" id="KW-0720">Serine protease</keyword>
<evidence type="ECO:0000256" key="3">
    <source>
        <dbReference type="ARBA" id="ARBA00022801"/>
    </source>
</evidence>
<dbReference type="NCBIfam" id="TIGR00225">
    <property type="entry name" value="prc"/>
    <property type="match status" value="1"/>
</dbReference>
<dbReference type="Pfam" id="PF17820">
    <property type="entry name" value="PDZ_6"/>
    <property type="match status" value="1"/>
</dbReference>
<accession>A0A328BKX3</accession>
<dbReference type="Pfam" id="PF03572">
    <property type="entry name" value="Peptidase_S41"/>
    <property type="match status" value="1"/>
</dbReference>
<evidence type="ECO:0000256" key="5">
    <source>
        <dbReference type="RuleBase" id="RU004404"/>
    </source>
</evidence>
<dbReference type="InterPro" id="IPR029045">
    <property type="entry name" value="ClpP/crotonase-like_dom_sf"/>
</dbReference>
<dbReference type="Gene3D" id="2.30.42.10">
    <property type="match status" value="1"/>
</dbReference>
<gene>
    <name evidence="8" type="ORF">DLM85_08075</name>
</gene>
<dbReference type="SMART" id="SM00245">
    <property type="entry name" value="TSPc"/>
    <property type="match status" value="1"/>
</dbReference>
<evidence type="ECO:0000313" key="9">
    <source>
        <dbReference type="Proteomes" id="UP000248553"/>
    </source>
</evidence>
<dbReference type="PANTHER" id="PTHR32060:SF30">
    <property type="entry name" value="CARBOXY-TERMINAL PROCESSING PROTEASE CTPA"/>
    <property type="match status" value="1"/>
</dbReference>
<dbReference type="GO" id="GO:0004175">
    <property type="term" value="F:endopeptidase activity"/>
    <property type="evidence" value="ECO:0007669"/>
    <property type="project" value="TreeGrafter"/>
</dbReference>
<keyword evidence="9" id="KW-1185">Reference proteome</keyword>
<comment type="similarity">
    <text evidence="1 5">Belongs to the peptidase S41A family.</text>
</comment>
<comment type="caution">
    <text evidence="8">The sequence shown here is derived from an EMBL/GenBank/DDBJ whole genome shotgun (WGS) entry which is preliminary data.</text>
</comment>
<dbReference type="GO" id="GO:0007165">
    <property type="term" value="P:signal transduction"/>
    <property type="evidence" value="ECO:0007669"/>
    <property type="project" value="TreeGrafter"/>
</dbReference>
<dbReference type="GO" id="GO:0006508">
    <property type="term" value="P:proteolysis"/>
    <property type="evidence" value="ECO:0007669"/>
    <property type="project" value="UniProtKB-KW"/>
</dbReference>
<dbReference type="Proteomes" id="UP000248553">
    <property type="component" value="Unassembled WGS sequence"/>
</dbReference>
<evidence type="ECO:0000256" key="2">
    <source>
        <dbReference type="ARBA" id="ARBA00022670"/>
    </source>
</evidence>
<dbReference type="EMBL" id="QHKM01000002">
    <property type="protein sequence ID" value="RAK67990.1"/>
    <property type="molecule type" value="Genomic_DNA"/>
</dbReference>
<feature type="region of interest" description="Disordered" evidence="6">
    <location>
        <begin position="1"/>
        <end position="22"/>
    </location>
</feature>
<evidence type="ECO:0000313" key="8">
    <source>
        <dbReference type="EMBL" id="RAK67990.1"/>
    </source>
</evidence>
<dbReference type="SUPFAM" id="SSF50156">
    <property type="entry name" value="PDZ domain-like"/>
    <property type="match status" value="1"/>
</dbReference>
<name>A0A328BKX3_9BACT</name>
<dbReference type="CDD" id="cd07560">
    <property type="entry name" value="Peptidase_S41_CPP"/>
    <property type="match status" value="1"/>
</dbReference>
<dbReference type="OrthoDB" id="9812068at2"/>
<dbReference type="GO" id="GO:0030288">
    <property type="term" value="C:outer membrane-bounded periplasmic space"/>
    <property type="evidence" value="ECO:0007669"/>
    <property type="project" value="TreeGrafter"/>
</dbReference>
<keyword evidence="2 5" id="KW-0645">Protease</keyword>
<dbReference type="SUPFAM" id="SSF52096">
    <property type="entry name" value="ClpP/crotonase"/>
    <property type="match status" value="1"/>
</dbReference>
<dbReference type="Gene3D" id="3.90.226.10">
    <property type="entry name" value="2-enoyl-CoA Hydratase, Chain A, domain 1"/>
    <property type="match status" value="1"/>
</dbReference>
<evidence type="ECO:0000256" key="6">
    <source>
        <dbReference type="SAM" id="MobiDB-lite"/>
    </source>
</evidence>
<sequence length="566" mass="62453">MTPAPRPDASQPEPAAARAPRSRWQRWRQPVLLGAALLSGILLGSNPFRPSDQNPDATARGYLKFKEILSYVDREYVDTVNAEELSDYAIKRMLEKLDPHSVYIPAKEQQQAAAFLQSDYDGVGVEFNLFRDTVTVVSPLSGGPAEQAGLQPGDRVLAVDGQSVSGQHLTTDQVFARLRGPRGSTVRVLVLRRGQTRPLTFAMTRNRIPNTSVDVAALLADGTTGYVKISRFAAGTYEEFKEGLSRLKREGMTRLVLDLRGNPGGYLDRATKIADEFIGGTRKIVYTDGKGDQYDTQTFSRVAGEFEDGPLVVIVDEGSASASEVLAGALQDQDRALVVGRRSFGKGLVQQPITLSDGAELRLTIARYYTPSGRCIQKPYRDGVAAYDKDLQERYSRGEAFHADSVHFAANLRFRTAHGRSVYGGGGIMPDVFVPRDSSAQNRYYARLQGANLVREFGLQLYQDHREELEQLTFEQFRKAFDISDVQLQALAARAAQEKIRQDAVALRRCTPALRNQLKALVARSAYGKDAYFAILRDQDHELIQALQSLQDANAKLALSGETSGQ</sequence>
<reference evidence="9" key="1">
    <citation type="submission" date="2018-05" db="EMBL/GenBank/DDBJ databases">
        <authorList>
            <person name="Nie L."/>
        </authorList>
    </citation>
    <scope>NUCLEOTIDE SEQUENCE [LARGE SCALE GENOMIC DNA]</scope>
    <source>
        <strain evidence="9">NL</strain>
    </source>
</reference>
<dbReference type="InterPro" id="IPR005151">
    <property type="entry name" value="Tail-specific_protease"/>
</dbReference>
<dbReference type="PANTHER" id="PTHR32060">
    <property type="entry name" value="TAIL-SPECIFIC PROTEASE"/>
    <property type="match status" value="1"/>
</dbReference>
<dbReference type="CDD" id="cd06782">
    <property type="entry name" value="cpPDZ_CPP-like"/>
    <property type="match status" value="1"/>
</dbReference>
<dbReference type="Gene3D" id="3.30.750.44">
    <property type="match status" value="1"/>
</dbReference>
<organism evidence="8 9">
    <name type="scientific">Hymenobacter edaphi</name>
    <dbReference type="NCBI Taxonomy" id="2211146"/>
    <lineage>
        <taxon>Bacteria</taxon>
        <taxon>Pseudomonadati</taxon>
        <taxon>Bacteroidota</taxon>
        <taxon>Cytophagia</taxon>
        <taxon>Cytophagales</taxon>
        <taxon>Hymenobacteraceae</taxon>
        <taxon>Hymenobacter</taxon>
    </lineage>
</organism>
<dbReference type="InterPro" id="IPR036034">
    <property type="entry name" value="PDZ_sf"/>
</dbReference>
<dbReference type="InterPro" id="IPR001478">
    <property type="entry name" value="PDZ"/>
</dbReference>
<dbReference type="InterPro" id="IPR041489">
    <property type="entry name" value="PDZ_6"/>
</dbReference>
<evidence type="ECO:0000256" key="4">
    <source>
        <dbReference type="ARBA" id="ARBA00022825"/>
    </source>
</evidence>
<evidence type="ECO:0000256" key="1">
    <source>
        <dbReference type="ARBA" id="ARBA00009179"/>
    </source>
</evidence>
<dbReference type="FunFam" id="2.30.42.10:FF:000063">
    <property type="entry name" value="Peptidase, S41 family"/>
    <property type="match status" value="1"/>
</dbReference>
<dbReference type="GO" id="GO:0008236">
    <property type="term" value="F:serine-type peptidase activity"/>
    <property type="evidence" value="ECO:0007669"/>
    <property type="project" value="UniProtKB-KW"/>
</dbReference>
<proteinExistence type="inferred from homology"/>